<protein>
    <submittedName>
        <fullName evidence="1">Uncharacterized protein</fullName>
    </submittedName>
</protein>
<evidence type="ECO:0000313" key="1">
    <source>
        <dbReference type="EnsemblPlants" id="AET3Gv20598600.3"/>
    </source>
</evidence>
<reference evidence="2" key="1">
    <citation type="journal article" date="2014" name="Science">
        <title>Ancient hybridizations among the ancestral genomes of bread wheat.</title>
        <authorList>
            <consortium name="International Wheat Genome Sequencing Consortium,"/>
            <person name="Marcussen T."/>
            <person name="Sandve S.R."/>
            <person name="Heier L."/>
            <person name="Spannagl M."/>
            <person name="Pfeifer M."/>
            <person name="Jakobsen K.S."/>
            <person name="Wulff B.B."/>
            <person name="Steuernagel B."/>
            <person name="Mayer K.F."/>
            <person name="Olsen O.A."/>
        </authorList>
    </citation>
    <scope>NUCLEOTIDE SEQUENCE [LARGE SCALE GENOMIC DNA]</scope>
    <source>
        <strain evidence="2">cv. AL8/78</strain>
    </source>
</reference>
<dbReference type="EnsemblPlants" id="AET3Gv20598600.3">
    <property type="protein sequence ID" value="AET3Gv20598600.3"/>
    <property type="gene ID" value="AET3Gv20598600"/>
</dbReference>
<dbReference type="Proteomes" id="UP000015105">
    <property type="component" value="Chromosome 3D"/>
</dbReference>
<accession>A0A453F7K7</accession>
<sequence length="103" mass="11388">GASSWKASTVPDGRSLARCPVLWLCSSHCCRCPLCLLPSNRSLRMCSRDLKGMKLVIGFYLPPILDCLARKRSKTEDKLGSWVAVSGEKNMGGWWCCSFSVAF</sequence>
<organism evidence="1 2">
    <name type="scientific">Aegilops tauschii subsp. strangulata</name>
    <name type="common">Goatgrass</name>
    <dbReference type="NCBI Taxonomy" id="200361"/>
    <lineage>
        <taxon>Eukaryota</taxon>
        <taxon>Viridiplantae</taxon>
        <taxon>Streptophyta</taxon>
        <taxon>Embryophyta</taxon>
        <taxon>Tracheophyta</taxon>
        <taxon>Spermatophyta</taxon>
        <taxon>Magnoliopsida</taxon>
        <taxon>Liliopsida</taxon>
        <taxon>Poales</taxon>
        <taxon>Poaceae</taxon>
        <taxon>BOP clade</taxon>
        <taxon>Pooideae</taxon>
        <taxon>Triticodae</taxon>
        <taxon>Triticeae</taxon>
        <taxon>Triticinae</taxon>
        <taxon>Aegilops</taxon>
    </lineage>
</organism>
<dbReference type="Gramene" id="AET3Gv20598600.3">
    <property type="protein sequence ID" value="AET3Gv20598600.3"/>
    <property type="gene ID" value="AET3Gv20598600"/>
</dbReference>
<reference evidence="1" key="5">
    <citation type="journal article" date="2021" name="G3 (Bethesda)">
        <title>Aegilops tauschii genome assembly Aet v5.0 features greater sequence contiguity and improved annotation.</title>
        <authorList>
            <person name="Wang L."/>
            <person name="Zhu T."/>
            <person name="Rodriguez J.C."/>
            <person name="Deal K.R."/>
            <person name="Dubcovsky J."/>
            <person name="McGuire P.E."/>
            <person name="Lux T."/>
            <person name="Spannagl M."/>
            <person name="Mayer K.F.X."/>
            <person name="Baldrich P."/>
            <person name="Meyers B.C."/>
            <person name="Huo N."/>
            <person name="Gu Y.Q."/>
            <person name="Zhou H."/>
            <person name="Devos K.M."/>
            <person name="Bennetzen J.L."/>
            <person name="Unver T."/>
            <person name="Budak H."/>
            <person name="Gulick P.J."/>
            <person name="Galiba G."/>
            <person name="Kalapos B."/>
            <person name="Nelson D.R."/>
            <person name="Li P."/>
            <person name="You F.M."/>
            <person name="Luo M.C."/>
            <person name="Dvorak J."/>
        </authorList>
    </citation>
    <scope>NUCLEOTIDE SEQUENCE [LARGE SCALE GENOMIC DNA]</scope>
    <source>
        <strain evidence="1">cv. AL8/78</strain>
    </source>
</reference>
<reference evidence="1" key="3">
    <citation type="journal article" date="2017" name="Nature">
        <title>Genome sequence of the progenitor of the wheat D genome Aegilops tauschii.</title>
        <authorList>
            <person name="Luo M.C."/>
            <person name="Gu Y.Q."/>
            <person name="Puiu D."/>
            <person name="Wang H."/>
            <person name="Twardziok S.O."/>
            <person name="Deal K.R."/>
            <person name="Huo N."/>
            <person name="Zhu T."/>
            <person name="Wang L."/>
            <person name="Wang Y."/>
            <person name="McGuire P.E."/>
            <person name="Liu S."/>
            <person name="Long H."/>
            <person name="Ramasamy R.K."/>
            <person name="Rodriguez J.C."/>
            <person name="Van S.L."/>
            <person name="Yuan L."/>
            <person name="Wang Z."/>
            <person name="Xia Z."/>
            <person name="Xiao L."/>
            <person name="Anderson O.D."/>
            <person name="Ouyang S."/>
            <person name="Liang Y."/>
            <person name="Zimin A.V."/>
            <person name="Pertea G."/>
            <person name="Qi P."/>
            <person name="Bennetzen J.L."/>
            <person name="Dai X."/>
            <person name="Dawson M.W."/>
            <person name="Muller H.G."/>
            <person name="Kugler K."/>
            <person name="Rivarola-Duarte L."/>
            <person name="Spannagl M."/>
            <person name="Mayer K.F.X."/>
            <person name="Lu F.H."/>
            <person name="Bevan M.W."/>
            <person name="Leroy P."/>
            <person name="Li P."/>
            <person name="You F.M."/>
            <person name="Sun Q."/>
            <person name="Liu Z."/>
            <person name="Lyons E."/>
            <person name="Wicker T."/>
            <person name="Salzberg S.L."/>
            <person name="Devos K.M."/>
            <person name="Dvorak J."/>
        </authorList>
    </citation>
    <scope>NUCLEOTIDE SEQUENCE [LARGE SCALE GENOMIC DNA]</scope>
    <source>
        <strain evidence="1">cv. AL8/78</strain>
    </source>
</reference>
<dbReference type="AlphaFoldDB" id="A0A453F7K7"/>
<name>A0A453F7K7_AEGTS</name>
<evidence type="ECO:0000313" key="2">
    <source>
        <dbReference type="Proteomes" id="UP000015105"/>
    </source>
</evidence>
<keyword evidence="2" id="KW-1185">Reference proteome</keyword>
<reference evidence="2" key="2">
    <citation type="journal article" date="2017" name="Nat. Plants">
        <title>The Aegilops tauschii genome reveals multiple impacts of transposons.</title>
        <authorList>
            <person name="Zhao G."/>
            <person name="Zou C."/>
            <person name="Li K."/>
            <person name="Wang K."/>
            <person name="Li T."/>
            <person name="Gao L."/>
            <person name="Zhang X."/>
            <person name="Wang H."/>
            <person name="Yang Z."/>
            <person name="Liu X."/>
            <person name="Jiang W."/>
            <person name="Mao L."/>
            <person name="Kong X."/>
            <person name="Jiao Y."/>
            <person name="Jia J."/>
        </authorList>
    </citation>
    <scope>NUCLEOTIDE SEQUENCE [LARGE SCALE GENOMIC DNA]</scope>
    <source>
        <strain evidence="2">cv. AL8/78</strain>
    </source>
</reference>
<reference evidence="1" key="4">
    <citation type="submission" date="2019-03" db="UniProtKB">
        <authorList>
            <consortium name="EnsemblPlants"/>
        </authorList>
    </citation>
    <scope>IDENTIFICATION</scope>
</reference>
<proteinExistence type="predicted"/>